<evidence type="ECO:0000259" key="7">
    <source>
        <dbReference type="Pfam" id="PF07992"/>
    </source>
</evidence>
<comment type="similarity">
    <text evidence="2">Belongs to the NADH dehydrogenase family.</text>
</comment>
<evidence type="ECO:0000313" key="9">
    <source>
        <dbReference type="Proteomes" id="UP000465622"/>
    </source>
</evidence>
<dbReference type="PANTHER" id="PTHR42913">
    <property type="entry name" value="APOPTOSIS-INDUCING FACTOR 1"/>
    <property type="match status" value="1"/>
</dbReference>
<dbReference type="PANTHER" id="PTHR42913:SF3">
    <property type="entry name" value="64 KDA MITOCHONDRIAL NADH DEHYDROGENASE (EUROFUNG)"/>
    <property type="match status" value="1"/>
</dbReference>
<proteinExistence type="inferred from homology"/>
<dbReference type="SUPFAM" id="SSF51905">
    <property type="entry name" value="FAD/NAD(P)-binding domain"/>
    <property type="match status" value="1"/>
</dbReference>
<dbReference type="InterPro" id="IPR036188">
    <property type="entry name" value="FAD/NAD-bd_sf"/>
</dbReference>
<dbReference type="Gene3D" id="3.50.50.100">
    <property type="match status" value="1"/>
</dbReference>
<dbReference type="Proteomes" id="UP000465622">
    <property type="component" value="Chromosome"/>
</dbReference>
<keyword evidence="9" id="KW-1185">Reference proteome</keyword>
<evidence type="ECO:0000313" key="8">
    <source>
        <dbReference type="EMBL" id="BBX37185.1"/>
    </source>
</evidence>
<evidence type="ECO:0000256" key="1">
    <source>
        <dbReference type="ARBA" id="ARBA00001974"/>
    </source>
</evidence>
<evidence type="ECO:0000256" key="3">
    <source>
        <dbReference type="ARBA" id="ARBA00022630"/>
    </source>
</evidence>
<dbReference type="PRINTS" id="PR00469">
    <property type="entry name" value="PNDRDTASEII"/>
</dbReference>
<evidence type="ECO:0000256" key="6">
    <source>
        <dbReference type="SAM" id="MobiDB-lite"/>
    </source>
</evidence>
<name>A0ABM7I2R7_MYCME</name>
<keyword evidence="4" id="KW-0274">FAD</keyword>
<evidence type="ECO:0000256" key="2">
    <source>
        <dbReference type="ARBA" id="ARBA00005272"/>
    </source>
</evidence>
<gene>
    <name evidence="8" type="ORF">MMAGJ_64670</name>
</gene>
<dbReference type="InterPro" id="IPR023753">
    <property type="entry name" value="FAD/NAD-binding_dom"/>
</dbReference>
<feature type="domain" description="FAD/NAD(P)-binding" evidence="7">
    <location>
        <begin position="25"/>
        <end position="295"/>
    </location>
</feature>
<comment type="cofactor">
    <cofactor evidence="1">
        <name>FAD</name>
        <dbReference type="ChEBI" id="CHEBI:57692"/>
    </cofactor>
</comment>
<sequence>MLSHLGDRRCLGGMTAHNATQHTTKVVVIGGGYSGTLAANHLRMRGDIDITLVNPRPRFVERIRLHQLVAGTHEATADYGPLLGEDIKLVVDTATRIDVTNRTVELANRPALEYDYVIYAVGSTGQVPASVPGAAEHAYPLAEFEQAQRLRGVIEDLHPDAPLTVVGAGLTGIEAATELAEQGHNVTLVCGGRLGPYLSEPGRRSVAKALRKLGVTVLETDVVSEVRPHAVVFADGAVRPSAATIWTAGFGVPDLATASGLHTDEIGRLLTDETLTSVDDPRIVAAGDCASPSGVPLRMSCQSASPLGAQAANTILSRVAGTTPAVIDQAFSGACISLGRKSGILQFARKDDTAVNVQFRGRVVASVKEAVCKGTLWALRREAAKPGSAVWLKGGPRPEQAVGTQGDSMNRVAG</sequence>
<dbReference type="Pfam" id="PF07992">
    <property type="entry name" value="Pyr_redox_2"/>
    <property type="match status" value="1"/>
</dbReference>
<keyword evidence="3" id="KW-0285">Flavoprotein</keyword>
<evidence type="ECO:0000256" key="4">
    <source>
        <dbReference type="ARBA" id="ARBA00022827"/>
    </source>
</evidence>
<organism evidence="8 9">
    <name type="scientific">Mycolicibacterium mageritense</name>
    <name type="common">Mycobacterium mageritense</name>
    <dbReference type="NCBI Taxonomy" id="53462"/>
    <lineage>
        <taxon>Bacteria</taxon>
        <taxon>Bacillati</taxon>
        <taxon>Actinomycetota</taxon>
        <taxon>Actinomycetes</taxon>
        <taxon>Mycobacteriales</taxon>
        <taxon>Mycobacteriaceae</taxon>
        <taxon>Mycolicibacterium</taxon>
    </lineage>
</organism>
<protein>
    <submittedName>
        <fullName evidence="8">Dehydrogenase</fullName>
    </submittedName>
</protein>
<dbReference type="InterPro" id="IPR051169">
    <property type="entry name" value="NADH-Q_oxidoreductase"/>
</dbReference>
<evidence type="ECO:0000256" key="5">
    <source>
        <dbReference type="ARBA" id="ARBA00023002"/>
    </source>
</evidence>
<dbReference type="EMBL" id="AP022567">
    <property type="protein sequence ID" value="BBX37185.1"/>
    <property type="molecule type" value="Genomic_DNA"/>
</dbReference>
<feature type="region of interest" description="Disordered" evidence="6">
    <location>
        <begin position="393"/>
        <end position="414"/>
    </location>
</feature>
<dbReference type="PRINTS" id="PR00368">
    <property type="entry name" value="FADPNR"/>
</dbReference>
<reference evidence="8 9" key="1">
    <citation type="journal article" date="2019" name="Emerg. Microbes Infect.">
        <title>Comprehensive subspecies identification of 175 nontuberculous mycobacteria species based on 7547 genomic profiles.</title>
        <authorList>
            <person name="Matsumoto Y."/>
            <person name="Kinjo T."/>
            <person name="Motooka D."/>
            <person name="Nabeya D."/>
            <person name="Jung N."/>
            <person name="Uechi K."/>
            <person name="Horii T."/>
            <person name="Iida T."/>
            <person name="Fujita J."/>
            <person name="Nakamura S."/>
        </authorList>
    </citation>
    <scope>NUCLEOTIDE SEQUENCE [LARGE SCALE GENOMIC DNA]</scope>
    <source>
        <strain evidence="8 9">JCM 12375</strain>
    </source>
</reference>
<keyword evidence="5" id="KW-0560">Oxidoreductase</keyword>
<accession>A0ABM7I2R7</accession>